<dbReference type="Gene3D" id="1.25.40.10">
    <property type="entry name" value="Tetratricopeptide repeat domain"/>
    <property type="match status" value="2"/>
</dbReference>
<keyword evidence="1" id="KW-0472">Membrane</keyword>
<dbReference type="Proteomes" id="UP000501374">
    <property type="component" value="Chromosome"/>
</dbReference>
<feature type="transmembrane region" description="Helical" evidence="1">
    <location>
        <begin position="360"/>
        <end position="381"/>
    </location>
</feature>
<keyword evidence="1" id="KW-0812">Transmembrane</keyword>
<evidence type="ECO:0000313" key="2">
    <source>
        <dbReference type="EMBL" id="QIW17926.1"/>
    </source>
</evidence>
<protein>
    <submittedName>
        <fullName evidence="2">Uncharacterized protein</fullName>
    </submittedName>
</protein>
<evidence type="ECO:0000256" key="1">
    <source>
        <dbReference type="SAM" id="Phobius"/>
    </source>
</evidence>
<gene>
    <name evidence="2" type="ORF">EVG22_05350</name>
</gene>
<reference evidence="3" key="1">
    <citation type="submission" date="2019-02" db="EMBL/GenBank/DDBJ databases">
        <title>Structural and Functional analysis of Lanthipeptide from Bacillus thuringiensis serovar andalousiensis B23193.</title>
        <authorList>
            <person name="Andreeva J.V."/>
            <person name="Grigoreva A."/>
        </authorList>
    </citation>
    <scope>NUCLEOTIDE SEQUENCE [LARGE SCALE GENOMIC DNA]</scope>
    <source>
        <strain evidence="3">B23193</strain>
    </source>
</reference>
<dbReference type="SUPFAM" id="SSF48452">
    <property type="entry name" value="TPR-like"/>
    <property type="match status" value="1"/>
</dbReference>
<dbReference type="InterPro" id="IPR011990">
    <property type="entry name" value="TPR-like_helical_dom_sf"/>
</dbReference>
<accession>A0A6H0TFF3</accession>
<feature type="transmembrane region" description="Helical" evidence="1">
    <location>
        <begin position="235"/>
        <end position="255"/>
    </location>
</feature>
<feature type="transmembrane region" description="Helical" evidence="1">
    <location>
        <begin position="262"/>
        <end position="284"/>
    </location>
</feature>
<sequence>MSLVMEDNLRKIQCLLKGGDVDQARKEAEMLINGEPEAAFANLCLSYVYFYGLNDNENASKYIAKALQLEYLNEEVLSVGLDIFSAQNNYKKVRELAEIGLKNYPENGKFNFFMGEAVRCFEPVKNSLVYLEKAIALEPENEIYLGKYAYILYTSFPKKQEEALRAERQALKLNSENTINLVLFATAATYQGNFKKARMFAEVAMRLDPYNKDAYSIYKKTIGTKNKFCDFTAKFAHVIGLPVSKFCSLFTFVYFKNKNLYYFLYFLSSFVWGILPIYLIGWYASTIYILFFVMHFISSKIQEKIHEEVGLIKAVDKKNILRSNQNTREQEISKREHKLLPEEHIKIQSYSNIEYPRYNIWYICLLIVLSLLLVLRVGNFYSPYHKVYKNNIPNNYEEQPQSYKPYQDENVVPNNHEEKRSSLIISKDKLQRQEELDLIYMISSALGLLETSDFSEKSLRQFITDSYVPTVMEKAGQQSIQSLRSEYLVRIYKEGTNLYVLMKNDGSISIIEISQGEINHIYGENWDKSEQEINTYHELIDKFKREGVQLE</sequence>
<organism evidence="2 3">
    <name type="scientific">Bacillus thuringiensis serovar andalousiensis</name>
    <dbReference type="NCBI Taxonomy" id="257985"/>
    <lineage>
        <taxon>Bacteria</taxon>
        <taxon>Bacillati</taxon>
        <taxon>Bacillota</taxon>
        <taxon>Bacilli</taxon>
        <taxon>Bacillales</taxon>
        <taxon>Bacillaceae</taxon>
        <taxon>Bacillus</taxon>
        <taxon>Bacillus cereus group</taxon>
    </lineage>
</organism>
<keyword evidence="1" id="KW-1133">Transmembrane helix</keyword>
<evidence type="ECO:0000313" key="3">
    <source>
        <dbReference type="Proteomes" id="UP000501374"/>
    </source>
</evidence>
<proteinExistence type="predicted"/>
<dbReference type="AlphaFoldDB" id="A0A6H0TFF3"/>
<dbReference type="EMBL" id="CP035727">
    <property type="protein sequence ID" value="QIW17926.1"/>
    <property type="molecule type" value="Genomic_DNA"/>
</dbReference>
<name>A0A6H0TFF3_BACTU</name>